<organism evidence="3 4">
    <name type="scientific">Urochloa decumbens</name>
    <dbReference type="NCBI Taxonomy" id="240449"/>
    <lineage>
        <taxon>Eukaryota</taxon>
        <taxon>Viridiplantae</taxon>
        <taxon>Streptophyta</taxon>
        <taxon>Embryophyta</taxon>
        <taxon>Tracheophyta</taxon>
        <taxon>Spermatophyta</taxon>
        <taxon>Magnoliopsida</taxon>
        <taxon>Liliopsida</taxon>
        <taxon>Poales</taxon>
        <taxon>Poaceae</taxon>
        <taxon>PACMAD clade</taxon>
        <taxon>Panicoideae</taxon>
        <taxon>Panicodae</taxon>
        <taxon>Paniceae</taxon>
        <taxon>Melinidinae</taxon>
        <taxon>Urochloa</taxon>
    </lineage>
</organism>
<feature type="compositionally biased region" description="Low complexity" evidence="1">
    <location>
        <begin position="34"/>
        <end position="58"/>
    </location>
</feature>
<name>A0ABC9BDT6_9POAL</name>
<dbReference type="InterPro" id="IPR044861">
    <property type="entry name" value="IPNS-like_FE2OG_OXY"/>
</dbReference>
<proteinExistence type="predicted"/>
<keyword evidence="4" id="KW-1185">Reference proteome</keyword>
<feature type="region of interest" description="Disordered" evidence="1">
    <location>
        <begin position="22"/>
        <end position="95"/>
    </location>
</feature>
<sequence>MDLIDGTEQRVPGIRRVDVRGVEPSSRGWEEARAVVAAPCRSSSRSRSAPSEASSPAPLTGTSGQRLRRRRMRACAHGRPPTPAPSGTSATSSGRTAAILRSASDTVSAFAVNMLSLQRRVGAMVLESLGVGQDSVASHLDSLNYSVRLSRYGVSEAGDGMLMKPHRGCTVLSVVVQHDVEGLEVQAQDKSWLAVAPEADTVAVVAGKLLAVSVTASRTWVIFLVACVRAGCEFVTNGRVPACVHRVSAPSGRERLSAQFVSKPKDGHTVRPLDELVDADHPPLYNPCDFDGYVWFRFAGEGRSVSEGIVAHFSRSEPTTAWRHLAG</sequence>
<feature type="compositionally biased region" description="Low complexity" evidence="1">
    <location>
        <begin position="85"/>
        <end position="95"/>
    </location>
</feature>
<evidence type="ECO:0000256" key="1">
    <source>
        <dbReference type="SAM" id="MobiDB-lite"/>
    </source>
</evidence>
<feature type="domain" description="Isopenicillin N synthase-like Fe(2+) 2OG dioxygenase" evidence="2">
    <location>
        <begin position="159"/>
        <end position="262"/>
    </location>
</feature>
<dbReference type="SUPFAM" id="SSF51197">
    <property type="entry name" value="Clavaminate synthase-like"/>
    <property type="match status" value="1"/>
</dbReference>
<gene>
    <name evidence="3" type="ORF">URODEC1_LOCUS63932</name>
</gene>
<feature type="compositionally biased region" description="Basic residues" evidence="1">
    <location>
        <begin position="66"/>
        <end position="76"/>
    </location>
</feature>
<dbReference type="PANTHER" id="PTHR47990">
    <property type="entry name" value="2-OXOGLUTARATE (2OG) AND FE(II)-DEPENDENT OXYGENASE SUPERFAMILY PROTEIN-RELATED"/>
    <property type="match status" value="1"/>
</dbReference>
<dbReference type="Gene3D" id="2.60.120.330">
    <property type="entry name" value="B-lactam Antibiotic, Isopenicillin N Synthase, Chain"/>
    <property type="match status" value="1"/>
</dbReference>
<dbReference type="InterPro" id="IPR050231">
    <property type="entry name" value="Iron_ascorbate_oxido_reductase"/>
</dbReference>
<evidence type="ECO:0000313" key="3">
    <source>
        <dbReference type="EMBL" id="CAL4998669.1"/>
    </source>
</evidence>
<dbReference type="EMBL" id="OZ075135">
    <property type="protein sequence ID" value="CAL4998669.1"/>
    <property type="molecule type" value="Genomic_DNA"/>
</dbReference>
<protein>
    <recommendedName>
        <fullName evidence="2">Isopenicillin N synthase-like Fe(2+) 2OG dioxygenase domain-containing protein</fullName>
    </recommendedName>
</protein>
<dbReference type="Pfam" id="PF03171">
    <property type="entry name" value="2OG-FeII_Oxy"/>
    <property type="match status" value="1"/>
</dbReference>
<dbReference type="InterPro" id="IPR027443">
    <property type="entry name" value="IPNS-like_sf"/>
</dbReference>
<dbReference type="Proteomes" id="UP001497457">
    <property type="component" value="Chromosome 25rd"/>
</dbReference>
<dbReference type="AlphaFoldDB" id="A0ABC9BDT6"/>
<reference evidence="3" key="1">
    <citation type="submission" date="2024-10" db="EMBL/GenBank/DDBJ databases">
        <authorList>
            <person name="Ryan C."/>
        </authorList>
    </citation>
    <scope>NUCLEOTIDE SEQUENCE [LARGE SCALE GENOMIC DNA]</scope>
</reference>
<evidence type="ECO:0000313" key="4">
    <source>
        <dbReference type="Proteomes" id="UP001497457"/>
    </source>
</evidence>
<evidence type="ECO:0000259" key="2">
    <source>
        <dbReference type="Pfam" id="PF03171"/>
    </source>
</evidence>
<accession>A0ABC9BDT6</accession>